<name>A0A255EE20_9ACTN</name>
<dbReference type="PANTHER" id="PTHR35797">
    <property type="entry name" value="PROTEASE-RELATED"/>
    <property type="match status" value="1"/>
</dbReference>
<accession>A0A255EE20</accession>
<reference evidence="4 5" key="1">
    <citation type="submission" date="2017-07" db="EMBL/GenBank/DDBJ databases">
        <title>Draft whole genome sequences of clinical Proprionibacteriaceae strains.</title>
        <authorList>
            <person name="Bernier A.-M."/>
            <person name="Bernard K."/>
            <person name="Domingo M.-C."/>
        </authorList>
    </citation>
    <scope>NUCLEOTIDE SEQUENCE [LARGE SCALE GENOMIC DNA]</scope>
    <source>
        <strain evidence="4 5">NML 150081</strain>
    </source>
</reference>
<sequence length="360" mass="38750">MQWPESDDSAQPIAAVPWRRGLVTFLVAVFVGIGLLAMPALTTGGLHSEWFAVTTQWVAVVPAAAAIFTLIYVEKQGIIELDVQLGGNLGKFVLGMLAALLVPPLLTVAGLGLSALVGLYEFDLVNYTGMTEALRVSYEVAGLEPPVVDTREFLGTLGMQVFFSGLLGIWPAIVEEMGWRGYLFPKLRQRYSLIPTIVLTGLAWALSLTPLLVTGWLYPGVNPVVAVLAYCGYTIVVGGLLGWLRSWTRSVWPSALALGTFTASMGLPRLLGSGDQVINPALIGITGVMGWIAPAAVLALLIKYAPWPVQGDADDPRDRFPDPTTPTSIDKQDPNRWGTLGQRGALPKDSRGRGVRDQRD</sequence>
<dbReference type="EMBL" id="NMVJ01000009">
    <property type="protein sequence ID" value="OYN89490.1"/>
    <property type="molecule type" value="Genomic_DNA"/>
</dbReference>
<dbReference type="InterPro" id="IPR003675">
    <property type="entry name" value="Rce1/LyrA-like_dom"/>
</dbReference>
<dbReference type="AlphaFoldDB" id="A0A255EE20"/>
<feature type="transmembrane region" description="Helical" evidence="2">
    <location>
        <begin position="153"/>
        <end position="173"/>
    </location>
</feature>
<dbReference type="InterPro" id="IPR042150">
    <property type="entry name" value="MmRce1-like"/>
</dbReference>
<dbReference type="PANTHER" id="PTHR35797:SF1">
    <property type="entry name" value="PROTEASE"/>
    <property type="match status" value="1"/>
</dbReference>
<gene>
    <name evidence="4" type="ORF">CGZ91_11425</name>
</gene>
<evidence type="ECO:0000259" key="3">
    <source>
        <dbReference type="Pfam" id="PF02517"/>
    </source>
</evidence>
<keyword evidence="2" id="KW-1133">Transmembrane helix</keyword>
<dbReference type="Pfam" id="PF02517">
    <property type="entry name" value="Rce1-like"/>
    <property type="match status" value="1"/>
</dbReference>
<feature type="transmembrane region" description="Helical" evidence="2">
    <location>
        <begin position="251"/>
        <end position="271"/>
    </location>
</feature>
<keyword evidence="2" id="KW-0472">Membrane</keyword>
<evidence type="ECO:0000313" key="4">
    <source>
        <dbReference type="EMBL" id="OYN89490.1"/>
    </source>
</evidence>
<feature type="transmembrane region" description="Helical" evidence="2">
    <location>
        <begin position="224"/>
        <end position="244"/>
    </location>
</feature>
<feature type="transmembrane region" description="Helical" evidence="2">
    <location>
        <begin position="193"/>
        <end position="218"/>
    </location>
</feature>
<keyword evidence="5" id="KW-1185">Reference proteome</keyword>
<feature type="transmembrane region" description="Helical" evidence="2">
    <location>
        <begin position="94"/>
        <end position="120"/>
    </location>
</feature>
<dbReference type="GO" id="GO:0004175">
    <property type="term" value="F:endopeptidase activity"/>
    <property type="evidence" value="ECO:0007669"/>
    <property type="project" value="UniProtKB-ARBA"/>
</dbReference>
<feature type="transmembrane region" description="Helical" evidence="2">
    <location>
        <begin position="277"/>
        <end position="302"/>
    </location>
</feature>
<comment type="caution">
    <text evidence="4">The sequence shown here is derived from an EMBL/GenBank/DDBJ whole genome shotgun (WGS) entry which is preliminary data.</text>
</comment>
<feature type="domain" description="CAAX prenyl protease 2/Lysostaphin resistance protein A-like" evidence="3">
    <location>
        <begin position="161"/>
        <end position="257"/>
    </location>
</feature>
<feature type="region of interest" description="Disordered" evidence="1">
    <location>
        <begin position="313"/>
        <end position="360"/>
    </location>
</feature>
<feature type="compositionally biased region" description="Basic and acidic residues" evidence="1">
    <location>
        <begin position="346"/>
        <end position="360"/>
    </location>
</feature>
<evidence type="ECO:0000256" key="2">
    <source>
        <dbReference type="SAM" id="Phobius"/>
    </source>
</evidence>
<evidence type="ECO:0000313" key="5">
    <source>
        <dbReference type="Proteomes" id="UP000216300"/>
    </source>
</evidence>
<evidence type="ECO:0000256" key="1">
    <source>
        <dbReference type="SAM" id="MobiDB-lite"/>
    </source>
</evidence>
<proteinExistence type="predicted"/>
<protein>
    <recommendedName>
        <fullName evidence="3">CAAX prenyl protease 2/Lysostaphin resistance protein A-like domain-containing protein</fullName>
    </recommendedName>
</protein>
<feature type="transmembrane region" description="Helical" evidence="2">
    <location>
        <begin position="50"/>
        <end position="73"/>
    </location>
</feature>
<dbReference type="RefSeq" id="WP_094455276.1">
    <property type="nucleotide sequence ID" value="NZ_NMVJ01000009.1"/>
</dbReference>
<dbReference type="OrthoDB" id="3693644at2"/>
<dbReference type="Proteomes" id="UP000216300">
    <property type="component" value="Unassembled WGS sequence"/>
</dbReference>
<keyword evidence="2" id="KW-0812">Transmembrane</keyword>
<organism evidence="4 5">
    <name type="scientific">Parenemella sanctibonifatiensis</name>
    <dbReference type="NCBI Taxonomy" id="2016505"/>
    <lineage>
        <taxon>Bacteria</taxon>
        <taxon>Bacillati</taxon>
        <taxon>Actinomycetota</taxon>
        <taxon>Actinomycetes</taxon>
        <taxon>Propionibacteriales</taxon>
        <taxon>Propionibacteriaceae</taxon>
        <taxon>Parenemella</taxon>
    </lineage>
</organism>
<feature type="transmembrane region" description="Helical" evidence="2">
    <location>
        <begin position="21"/>
        <end position="38"/>
    </location>
</feature>
<dbReference type="GO" id="GO:0080120">
    <property type="term" value="P:CAAX-box protein maturation"/>
    <property type="evidence" value="ECO:0007669"/>
    <property type="project" value="UniProtKB-ARBA"/>
</dbReference>